<organism evidence="2 3">
    <name type="scientific">Armillaria ostoyae</name>
    <name type="common">Armillaria root rot fungus</name>
    <dbReference type="NCBI Taxonomy" id="47428"/>
    <lineage>
        <taxon>Eukaryota</taxon>
        <taxon>Fungi</taxon>
        <taxon>Dikarya</taxon>
        <taxon>Basidiomycota</taxon>
        <taxon>Agaricomycotina</taxon>
        <taxon>Agaricomycetes</taxon>
        <taxon>Agaricomycetidae</taxon>
        <taxon>Agaricales</taxon>
        <taxon>Marasmiineae</taxon>
        <taxon>Physalacriaceae</taxon>
        <taxon>Armillaria</taxon>
    </lineage>
</organism>
<dbReference type="PANTHER" id="PTHR46411:SF3">
    <property type="entry name" value="AAA+ ATPASE DOMAIN-CONTAINING PROTEIN"/>
    <property type="match status" value="1"/>
</dbReference>
<dbReference type="GO" id="GO:0016887">
    <property type="term" value="F:ATP hydrolysis activity"/>
    <property type="evidence" value="ECO:0007669"/>
    <property type="project" value="InterPro"/>
</dbReference>
<name>A0A284RN83_ARMOS</name>
<reference evidence="3" key="1">
    <citation type="journal article" date="2017" name="Nat. Ecol. Evol.">
        <title>Genome expansion and lineage-specific genetic innovations in the forest pathogenic fungi Armillaria.</title>
        <authorList>
            <person name="Sipos G."/>
            <person name="Prasanna A.N."/>
            <person name="Walter M.C."/>
            <person name="O'Connor E."/>
            <person name="Balint B."/>
            <person name="Krizsan K."/>
            <person name="Kiss B."/>
            <person name="Hess J."/>
            <person name="Varga T."/>
            <person name="Slot J."/>
            <person name="Riley R."/>
            <person name="Boka B."/>
            <person name="Rigling D."/>
            <person name="Barry K."/>
            <person name="Lee J."/>
            <person name="Mihaltcheva S."/>
            <person name="LaButti K."/>
            <person name="Lipzen A."/>
            <person name="Waldron R."/>
            <person name="Moloney N.M."/>
            <person name="Sperisen C."/>
            <person name="Kredics L."/>
            <person name="Vagvoelgyi C."/>
            <person name="Patrignani A."/>
            <person name="Fitzpatrick D."/>
            <person name="Nagy I."/>
            <person name="Doyle S."/>
            <person name="Anderson J.B."/>
            <person name="Grigoriev I.V."/>
            <person name="Gueldener U."/>
            <person name="Muensterkoetter M."/>
            <person name="Nagy L.G."/>
        </authorList>
    </citation>
    <scope>NUCLEOTIDE SEQUENCE [LARGE SCALE GENOMIC DNA]</scope>
    <source>
        <strain evidence="3">C18/9</strain>
    </source>
</reference>
<dbReference type="OMA" id="SDGNWTW"/>
<protein>
    <recommendedName>
        <fullName evidence="1">AAA+ ATPase domain-containing protein</fullName>
    </recommendedName>
</protein>
<dbReference type="Gene3D" id="3.40.50.300">
    <property type="entry name" value="P-loop containing nucleotide triphosphate hydrolases"/>
    <property type="match status" value="1"/>
</dbReference>
<dbReference type="Pfam" id="PF00004">
    <property type="entry name" value="AAA"/>
    <property type="match status" value="1"/>
</dbReference>
<dbReference type="Proteomes" id="UP000219338">
    <property type="component" value="Unassembled WGS sequence"/>
</dbReference>
<dbReference type="InterPro" id="IPR054289">
    <property type="entry name" value="DUF7025"/>
</dbReference>
<evidence type="ECO:0000313" key="2">
    <source>
        <dbReference type="EMBL" id="SJL10175.1"/>
    </source>
</evidence>
<accession>A0A284RN83</accession>
<dbReference type="SUPFAM" id="SSF52540">
    <property type="entry name" value="P-loop containing nucleoside triphosphate hydrolases"/>
    <property type="match status" value="1"/>
</dbReference>
<dbReference type="InterPro" id="IPR003593">
    <property type="entry name" value="AAA+_ATPase"/>
</dbReference>
<sequence length="654" mass="74140">MVSLDPTHEATTDNETETIDEAAAALAAEELKKKTEIQCEHYLKRHLLYEGYTWVPYDPSTYVKPKTEREDLDNYFYVNVRYDQKGADPSFVLSHWSKTLVSVLRKLYGSDFFSRHPTYKVVDFFPTLKTLREKLNYAKSVVSSEADHTKEDILDLLRSLGTSGLDKKLLKSDILPLVADIAEHLGVLVGYVEEQFRPTAHRLELVTSYGHIEFDLLQYFFEPGQHVSMLDTSGLPVAFVIKKRSYETINNVRFLYVSGYGVYWDGYAYDHRKIETQIKSFKGTTEASSLPIVHLTPALKEKLIKRGRIYASFSGLHYTTYEGKRVIVDVLAYDNQSGYIRDPNQKIPEVDEEEVHLLPTKVYGFNLGTKEWTRFLVEHLKPVVFDENAWDHLVLDEDIKTLIKGLVEVTKNSNSSSKIISDVISGKGGGLISVLHGPPGTGKTLTAEAVAELLRRPLYMVGSSELPSSPSGLERSLQSILSLATAWDAVLLIDEADVYLEQRSLHELQRNALVSVALRVLEYHRGVLFLTTNRISSFDEAFLSRFSIAIKYRELDRAGRYVVWRKFLEMAGSTIVEDRMVSVEKGSSSVSQVDLEKLSLKNFNGRTIKNIVRTAQALALSDKQPLAINHVQIVLRAQEKFLDEFSTMDRSIKS</sequence>
<evidence type="ECO:0000259" key="1">
    <source>
        <dbReference type="SMART" id="SM00382"/>
    </source>
</evidence>
<proteinExistence type="predicted"/>
<dbReference type="PANTHER" id="PTHR46411">
    <property type="entry name" value="FAMILY ATPASE, PUTATIVE-RELATED"/>
    <property type="match status" value="1"/>
</dbReference>
<dbReference type="AlphaFoldDB" id="A0A284RN83"/>
<dbReference type="Pfam" id="PF22942">
    <property type="entry name" value="DUF7025"/>
    <property type="match status" value="1"/>
</dbReference>
<gene>
    <name evidence="2" type="ORF">ARMOST_13559</name>
</gene>
<dbReference type="STRING" id="47428.A0A284RN83"/>
<dbReference type="EMBL" id="FUEG01000011">
    <property type="protein sequence ID" value="SJL10175.1"/>
    <property type="molecule type" value="Genomic_DNA"/>
</dbReference>
<keyword evidence="3" id="KW-1185">Reference proteome</keyword>
<dbReference type="SMART" id="SM00382">
    <property type="entry name" value="AAA"/>
    <property type="match status" value="1"/>
</dbReference>
<dbReference type="CDD" id="cd19481">
    <property type="entry name" value="RecA-like_protease"/>
    <property type="match status" value="1"/>
</dbReference>
<dbReference type="InterPro" id="IPR003959">
    <property type="entry name" value="ATPase_AAA_core"/>
</dbReference>
<dbReference type="GO" id="GO:0005524">
    <property type="term" value="F:ATP binding"/>
    <property type="evidence" value="ECO:0007669"/>
    <property type="project" value="InterPro"/>
</dbReference>
<dbReference type="InterPro" id="IPR027417">
    <property type="entry name" value="P-loop_NTPase"/>
</dbReference>
<dbReference type="OrthoDB" id="10042665at2759"/>
<feature type="domain" description="AAA+ ATPase" evidence="1">
    <location>
        <begin position="429"/>
        <end position="556"/>
    </location>
</feature>
<evidence type="ECO:0000313" key="3">
    <source>
        <dbReference type="Proteomes" id="UP000219338"/>
    </source>
</evidence>